<sequence length="133" mass="14956">MLITWKFSDNVIVILDDTVNDSPDGTVSMPSQPVKLIIPTLRNVVGSETNKKDPIFTSWPKAVGSYRGQSATLTWTLDQPVSTTWESIELFYDTPKSTILCTWYGYIPNQIFYGQGYDSDKITTDIKLGSKDH</sequence>
<accession>A0AAD9MMX3</accession>
<evidence type="ECO:0000313" key="2">
    <source>
        <dbReference type="Proteomes" id="UP001208570"/>
    </source>
</evidence>
<gene>
    <name evidence="1" type="ORF">LSH36_1503g00018</name>
</gene>
<dbReference type="Proteomes" id="UP001208570">
    <property type="component" value="Unassembled WGS sequence"/>
</dbReference>
<protein>
    <submittedName>
        <fullName evidence="1">Uncharacterized protein</fullName>
    </submittedName>
</protein>
<proteinExistence type="predicted"/>
<comment type="caution">
    <text evidence="1">The sequence shown here is derived from an EMBL/GenBank/DDBJ whole genome shotgun (WGS) entry which is preliminary data.</text>
</comment>
<dbReference type="EMBL" id="JAODUP010001504">
    <property type="protein sequence ID" value="KAK2140047.1"/>
    <property type="molecule type" value="Genomic_DNA"/>
</dbReference>
<evidence type="ECO:0000313" key="1">
    <source>
        <dbReference type="EMBL" id="KAK2140047.1"/>
    </source>
</evidence>
<keyword evidence="2" id="KW-1185">Reference proteome</keyword>
<dbReference type="AlphaFoldDB" id="A0AAD9MMX3"/>
<organism evidence="1 2">
    <name type="scientific">Paralvinella palmiformis</name>
    <dbReference type="NCBI Taxonomy" id="53620"/>
    <lineage>
        <taxon>Eukaryota</taxon>
        <taxon>Metazoa</taxon>
        <taxon>Spiralia</taxon>
        <taxon>Lophotrochozoa</taxon>
        <taxon>Annelida</taxon>
        <taxon>Polychaeta</taxon>
        <taxon>Sedentaria</taxon>
        <taxon>Canalipalpata</taxon>
        <taxon>Terebellida</taxon>
        <taxon>Terebelliformia</taxon>
        <taxon>Alvinellidae</taxon>
        <taxon>Paralvinella</taxon>
    </lineage>
</organism>
<reference evidence="1" key="1">
    <citation type="journal article" date="2023" name="Mol. Biol. Evol.">
        <title>Third-Generation Sequencing Reveals the Adaptive Role of the Epigenome in Three Deep-Sea Polychaetes.</title>
        <authorList>
            <person name="Perez M."/>
            <person name="Aroh O."/>
            <person name="Sun Y."/>
            <person name="Lan Y."/>
            <person name="Juniper S.K."/>
            <person name="Young C.R."/>
            <person name="Angers B."/>
            <person name="Qian P.Y."/>
        </authorList>
    </citation>
    <scope>NUCLEOTIDE SEQUENCE</scope>
    <source>
        <strain evidence="1">P08H-3</strain>
    </source>
</reference>
<name>A0AAD9MMX3_9ANNE</name>